<evidence type="ECO:0000256" key="1">
    <source>
        <dbReference type="SAM" id="MobiDB-lite"/>
    </source>
</evidence>
<evidence type="ECO:0000313" key="3">
    <source>
        <dbReference type="EMBL" id="KAJ7385431.1"/>
    </source>
</evidence>
<dbReference type="Proteomes" id="UP001163046">
    <property type="component" value="Unassembled WGS sequence"/>
</dbReference>
<proteinExistence type="predicted"/>
<evidence type="ECO:0000256" key="2">
    <source>
        <dbReference type="SAM" id="Phobius"/>
    </source>
</evidence>
<keyword evidence="2" id="KW-0812">Transmembrane</keyword>
<accession>A0A9W9ZPL7</accession>
<keyword evidence="4" id="KW-1185">Reference proteome</keyword>
<dbReference type="AlphaFoldDB" id="A0A9W9ZPL7"/>
<name>A0A9W9ZPL7_9CNID</name>
<feature type="region of interest" description="Disordered" evidence="1">
    <location>
        <begin position="145"/>
        <end position="200"/>
    </location>
</feature>
<feature type="transmembrane region" description="Helical" evidence="2">
    <location>
        <begin position="215"/>
        <end position="236"/>
    </location>
</feature>
<organism evidence="3 4">
    <name type="scientific">Desmophyllum pertusum</name>
    <dbReference type="NCBI Taxonomy" id="174260"/>
    <lineage>
        <taxon>Eukaryota</taxon>
        <taxon>Metazoa</taxon>
        <taxon>Cnidaria</taxon>
        <taxon>Anthozoa</taxon>
        <taxon>Hexacorallia</taxon>
        <taxon>Scleractinia</taxon>
        <taxon>Caryophylliina</taxon>
        <taxon>Caryophylliidae</taxon>
        <taxon>Desmophyllum</taxon>
    </lineage>
</organism>
<protein>
    <submittedName>
        <fullName evidence="3">Uncharacterized protein</fullName>
    </submittedName>
</protein>
<gene>
    <name evidence="3" type="ORF">OS493_016515</name>
</gene>
<keyword evidence="2" id="KW-1133">Transmembrane helix</keyword>
<sequence>MAAAIGLAITNVVVGLGNIGAGIGFTVAEKNKRDELNTKVAENLVRVKNALDKLPSDLLDKLKSEIGTGVDSITDSDKALQALVKMLAAVSSSDGSEPAPSGTGKESSSEKPGEPIQGSGTGVKETVMFAVADMIEMVAIIRHRSPSEASASESGDQSSSDDSGYSDSDAFEDVPLLGRGDSGDDEPEVPATPEPEVSSFPRTAKLDNIVKGLDIASAVFGVGGLIATIGLGVWTLDKLNKAISDIDKKQKQVTAFETATKKVLVAIAKDAGLSTPTDSYGDLTNMAATWKTISENCDSYAKSFYYAIQGYVMKRSLDQVKAMVTKESDAGKTFPDDAYPLTETLAGDIQTEFGQNKTDKEMVTYFATENPEINQRCVFNEYFISTLRKVK</sequence>
<dbReference type="EMBL" id="MU825881">
    <property type="protein sequence ID" value="KAJ7385431.1"/>
    <property type="molecule type" value="Genomic_DNA"/>
</dbReference>
<reference evidence="3" key="1">
    <citation type="submission" date="2023-01" db="EMBL/GenBank/DDBJ databases">
        <title>Genome assembly of the deep-sea coral Lophelia pertusa.</title>
        <authorList>
            <person name="Herrera S."/>
            <person name="Cordes E."/>
        </authorList>
    </citation>
    <scope>NUCLEOTIDE SEQUENCE</scope>
    <source>
        <strain evidence="3">USNM1676648</strain>
        <tissue evidence="3">Polyp</tissue>
    </source>
</reference>
<keyword evidence="2" id="KW-0472">Membrane</keyword>
<feature type="region of interest" description="Disordered" evidence="1">
    <location>
        <begin position="91"/>
        <end position="122"/>
    </location>
</feature>
<comment type="caution">
    <text evidence="3">The sequence shown here is derived from an EMBL/GenBank/DDBJ whole genome shotgun (WGS) entry which is preliminary data.</text>
</comment>
<feature type="compositionally biased region" description="Low complexity" evidence="1">
    <location>
        <begin position="147"/>
        <end position="168"/>
    </location>
</feature>
<evidence type="ECO:0000313" key="4">
    <source>
        <dbReference type="Proteomes" id="UP001163046"/>
    </source>
</evidence>